<keyword evidence="2" id="KW-0206">Cytoskeleton</keyword>
<evidence type="ECO:0000313" key="4">
    <source>
        <dbReference type="EMBL" id="RCV06286.1"/>
    </source>
</evidence>
<dbReference type="HOGENOM" id="CLU_3320908_0_0_1"/>
<dbReference type="SMART" id="SM00153">
    <property type="entry name" value="VHP"/>
    <property type="match status" value="1"/>
</dbReference>
<name>K3YXX0_SETIT</name>
<dbReference type="Gramene" id="KQL29534">
    <property type="protein sequence ID" value="KQL29534"/>
    <property type="gene ID" value="SETIT_019119mg"/>
</dbReference>
<organism evidence="5 6">
    <name type="scientific">Setaria italica</name>
    <name type="common">Foxtail millet</name>
    <name type="synonym">Panicum italicum</name>
    <dbReference type="NCBI Taxonomy" id="4555"/>
    <lineage>
        <taxon>Eukaryota</taxon>
        <taxon>Viridiplantae</taxon>
        <taxon>Streptophyta</taxon>
        <taxon>Embryophyta</taxon>
        <taxon>Tracheophyta</taxon>
        <taxon>Spermatophyta</taxon>
        <taxon>Magnoliopsida</taxon>
        <taxon>Liliopsida</taxon>
        <taxon>Poales</taxon>
        <taxon>Poaceae</taxon>
        <taxon>PACMAD clade</taxon>
        <taxon>Panicoideae</taxon>
        <taxon>Panicodae</taxon>
        <taxon>Paniceae</taxon>
        <taxon>Cenchrinae</taxon>
        <taxon>Setaria</taxon>
    </lineage>
</organism>
<dbReference type="Pfam" id="PF02209">
    <property type="entry name" value="VHP"/>
    <property type="match status" value="1"/>
</dbReference>
<comment type="subcellular location">
    <subcellularLocation>
        <location evidence="1">Cytoplasm</location>
        <location evidence="1">Cytoskeleton</location>
    </subcellularLocation>
</comment>
<reference evidence="4" key="2">
    <citation type="submission" date="2015-07" db="EMBL/GenBank/DDBJ databases">
        <authorList>
            <person name="Noorani M."/>
        </authorList>
    </citation>
    <scope>NUCLEOTIDE SEQUENCE</scope>
    <source>
        <strain evidence="4">Yugu1</strain>
    </source>
</reference>
<dbReference type="GO" id="GO:0007010">
    <property type="term" value="P:cytoskeleton organization"/>
    <property type="evidence" value="ECO:0007669"/>
    <property type="project" value="InterPro"/>
</dbReference>
<dbReference type="PROSITE" id="PS51089">
    <property type="entry name" value="HP"/>
    <property type="match status" value="1"/>
</dbReference>
<dbReference type="GO" id="GO:0005856">
    <property type="term" value="C:cytoskeleton"/>
    <property type="evidence" value="ECO:0007669"/>
    <property type="project" value="UniProtKB-SubCell"/>
</dbReference>
<keyword evidence="6" id="KW-1185">Reference proteome</keyword>
<dbReference type="AlphaFoldDB" id="K3YXX0"/>
<reference evidence="5" key="3">
    <citation type="submission" date="2018-08" db="UniProtKB">
        <authorList>
            <consortium name="EnsemblPlants"/>
        </authorList>
    </citation>
    <scope>IDENTIFICATION</scope>
    <source>
        <strain evidence="5">Yugu1</strain>
    </source>
</reference>
<reference evidence="4 6" key="1">
    <citation type="journal article" date="2012" name="Nat. Biotechnol.">
        <title>Reference genome sequence of the model plant Setaria.</title>
        <authorList>
            <person name="Bennetzen J.L."/>
            <person name="Schmutz J."/>
            <person name="Wang H."/>
            <person name="Percifield R."/>
            <person name="Hawkins J."/>
            <person name="Pontaroli A.C."/>
            <person name="Estep M."/>
            <person name="Feng L."/>
            <person name="Vaughn J.N."/>
            <person name="Grimwood J."/>
            <person name="Jenkins J."/>
            <person name="Barry K."/>
            <person name="Lindquist E."/>
            <person name="Hellsten U."/>
            <person name="Deshpande S."/>
            <person name="Wang X."/>
            <person name="Wu X."/>
            <person name="Mitros T."/>
            <person name="Triplett J."/>
            <person name="Yang X."/>
            <person name="Ye C.Y."/>
            <person name="Mauro-Herrera M."/>
            <person name="Wang L."/>
            <person name="Li P."/>
            <person name="Sharma M."/>
            <person name="Sharma R."/>
            <person name="Ronald P.C."/>
            <person name="Panaud O."/>
            <person name="Kellogg E.A."/>
            <person name="Brutnell T.P."/>
            <person name="Doust A.N."/>
            <person name="Tuskan G.A."/>
            <person name="Rokhsar D."/>
            <person name="Devos K.M."/>
        </authorList>
    </citation>
    <scope>NUCLEOTIDE SEQUENCE [LARGE SCALE GENOMIC DNA]</scope>
    <source>
        <strain evidence="6">cv. Yugu1</strain>
        <strain evidence="4">Yugu1</strain>
    </source>
</reference>
<keyword evidence="2" id="KW-0963">Cytoplasm</keyword>
<feature type="domain" description="HP" evidence="3">
    <location>
        <begin position="1"/>
        <end position="39"/>
    </location>
</feature>
<evidence type="ECO:0000256" key="2">
    <source>
        <dbReference type="ARBA" id="ARBA00023212"/>
    </source>
</evidence>
<dbReference type="OrthoDB" id="1742185at2759"/>
<sequence>MQFYLSSAEFREKFRMTRAAFYSLPKWKQNKLKSGVQLF</sequence>
<dbReference type="SUPFAM" id="SSF47050">
    <property type="entry name" value="VHP, Villin headpiece domain"/>
    <property type="match status" value="1"/>
</dbReference>
<proteinExistence type="predicted"/>
<dbReference type="Gene3D" id="1.10.950.10">
    <property type="entry name" value="Villin headpiece domain"/>
    <property type="match status" value="1"/>
</dbReference>
<dbReference type="GO" id="GO:0003779">
    <property type="term" value="F:actin binding"/>
    <property type="evidence" value="ECO:0007669"/>
    <property type="project" value="InterPro"/>
</dbReference>
<dbReference type="EMBL" id="AGNK02000290">
    <property type="status" value="NOT_ANNOTATED_CDS"/>
    <property type="molecule type" value="Genomic_DNA"/>
</dbReference>
<dbReference type="InterPro" id="IPR003128">
    <property type="entry name" value="Villin_headpiece"/>
</dbReference>
<protein>
    <recommendedName>
        <fullName evidence="3">HP domain-containing protein</fullName>
    </recommendedName>
</protein>
<evidence type="ECO:0000259" key="3">
    <source>
        <dbReference type="PROSITE" id="PS51089"/>
    </source>
</evidence>
<dbReference type="InterPro" id="IPR036886">
    <property type="entry name" value="Villin_headpiece_dom_sf"/>
</dbReference>
<dbReference type="EMBL" id="CM003528">
    <property type="protein sequence ID" value="RCV06286.1"/>
    <property type="molecule type" value="Genomic_DNA"/>
</dbReference>
<evidence type="ECO:0000256" key="1">
    <source>
        <dbReference type="ARBA" id="ARBA00004245"/>
    </source>
</evidence>
<evidence type="ECO:0000313" key="6">
    <source>
        <dbReference type="Proteomes" id="UP000004995"/>
    </source>
</evidence>
<accession>K3YXX0</accession>
<dbReference type="EnsemblPlants" id="KQL29534">
    <property type="protein sequence ID" value="KQL29534"/>
    <property type="gene ID" value="SETIT_019119mg"/>
</dbReference>
<dbReference type="STRING" id="4555.K3YXX0"/>
<evidence type="ECO:0000313" key="5">
    <source>
        <dbReference type="EnsemblPlants" id="KQL29534"/>
    </source>
</evidence>
<gene>
    <name evidence="4" type="ORF">SETIT_1G151000v2</name>
</gene>
<dbReference type="Proteomes" id="UP000004995">
    <property type="component" value="Unassembled WGS sequence"/>
</dbReference>